<evidence type="ECO:0000256" key="1">
    <source>
        <dbReference type="ARBA" id="ARBA00022659"/>
    </source>
</evidence>
<feature type="signal peptide" evidence="8">
    <location>
        <begin position="1"/>
        <end position="19"/>
    </location>
</feature>
<evidence type="ECO:0000256" key="2">
    <source>
        <dbReference type="ARBA" id="ARBA00022729"/>
    </source>
</evidence>
<dbReference type="InterPro" id="IPR050350">
    <property type="entry name" value="Compl-Cell_Adhes-Reg"/>
</dbReference>
<reference evidence="10" key="3">
    <citation type="submission" date="2025-09" db="UniProtKB">
        <authorList>
            <consortium name="Ensembl"/>
        </authorList>
    </citation>
    <scope>IDENTIFICATION</scope>
</reference>
<dbReference type="PROSITE" id="PS50923">
    <property type="entry name" value="SUSHI"/>
    <property type="match status" value="7"/>
</dbReference>
<dbReference type="OrthoDB" id="6127264at2759"/>
<organism evidence="10 11">
    <name type="scientific">Salarias fasciatus</name>
    <name type="common">Jewelled blenny</name>
    <name type="synonym">Blennius fasciatus</name>
    <dbReference type="NCBI Taxonomy" id="181472"/>
    <lineage>
        <taxon>Eukaryota</taxon>
        <taxon>Metazoa</taxon>
        <taxon>Chordata</taxon>
        <taxon>Craniata</taxon>
        <taxon>Vertebrata</taxon>
        <taxon>Euteleostomi</taxon>
        <taxon>Actinopterygii</taxon>
        <taxon>Neopterygii</taxon>
        <taxon>Teleostei</taxon>
        <taxon>Neoteleostei</taxon>
        <taxon>Acanthomorphata</taxon>
        <taxon>Ovalentaria</taxon>
        <taxon>Blenniimorphae</taxon>
        <taxon>Blenniiformes</taxon>
        <taxon>Blennioidei</taxon>
        <taxon>Blenniidae</taxon>
        <taxon>Salariinae</taxon>
        <taxon>Salarias</taxon>
    </lineage>
</organism>
<dbReference type="Gene3D" id="2.10.70.10">
    <property type="entry name" value="Complement Module, domain 1"/>
    <property type="match status" value="7"/>
</dbReference>
<dbReference type="Proteomes" id="UP000472267">
    <property type="component" value="Chromosome 20"/>
</dbReference>
<comment type="caution">
    <text evidence="6">Lacks conserved residue(s) required for the propagation of feature annotation.</text>
</comment>
<feature type="chain" id="PRO_5025328667" evidence="8">
    <location>
        <begin position="20"/>
        <end position="474"/>
    </location>
</feature>
<reference evidence="10" key="1">
    <citation type="submission" date="2019-06" db="EMBL/GenBank/DDBJ databases">
        <authorList>
            <consortium name="Wellcome Sanger Institute Data Sharing"/>
        </authorList>
    </citation>
    <scope>NUCLEOTIDE SEQUENCE [LARGE SCALE GENOMIC DNA]</scope>
</reference>
<name>A0A672J2H7_SALFA</name>
<reference evidence="10" key="2">
    <citation type="submission" date="2025-08" db="UniProtKB">
        <authorList>
            <consortium name="Ensembl"/>
        </authorList>
    </citation>
    <scope>IDENTIFICATION</scope>
</reference>
<dbReference type="Pfam" id="PF00084">
    <property type="entry name" value="Sushi"/>
    <property type="match status" value="7"/>
</dbReference>
<feature type="domain" description="Sushi" evidence="9">
    <location>
        <begin position="225"/>
        <end position="289"/>
    </location>
</feature>
<sequence length="474" mass="51960">MRTVSWNILLFSLFTLSSAQVQKWCGAPVEYPHTRLDNKYSSRLKFSSGDKVYYNCAENFTPSTGSRSVQCQLGKWTKLTLKCEKKSCGNAGDLPHGQFLYQGNSYIGEKVYASCNKGYTLKGLNYLVCTESGWTGEFPSCVEGTATCSPPAVSNSVQRSENVSEYQLGDNVTFACARGFLLDGAQQVTCGPGGRWQPEPPLCLPSPTSPASTPTSSGRDVSSAGRCGAPPPAGDSHASLADKYTGRTSFSSGEKVYYVCDVGYAPAVGSRTRLCSDGEWTPLRLQCERKLCGTAGELTNGRFVYSGVAFGDKATAVCEEGYRLVGRATRNCLSGGWDGRNPECEAVECDEPPEVKNAEMKGLEDQPYKYRSVVQYRCLSGTLFGQKELWCTKNGTWSDPPPQCQEVTCPSPDVSNAYWTKSQYRKHQFRSRILIECKKGFYRKGPSSVSCNIQGQWEPDLPTCLRKTRRGGRG</sequence>
<evidence type="ECO:0000313" key="11">
    <source>
        <dbReference type="Proteomes" id="UP000472267"/>
    </source>
</evidence>
<feature type="disulfide bond" evidence="6">
    <location>
        <begin position="437"/>
        <end position="464"/>
    </location>
</feature>
<evidence type="ECO:0000256" key="8">
    <source>
        <dbReference type="SAM" id="SignalP"/>
    </source>
</evidence>
<keyword evidence="2 8" id="KW-0732">Signal</keyword>
<evidence type="ECO:0000256" key="3">
    <source>
        <dbReference type="ARBA" id="ARBA00022737"/>
    </source>
</evidence>
<keyword evidence="3" id="KW-0677">Repeat</keyword>
<dbReference type="OMA" id="WKPQIPS"/>
<feature type="domain" description="Sushi" evidence="9">
    <location>
        <begin position="347"/>
        <end position="406"/>
    </location>
</feature>
<dbReference type="SUPFAM" id="SSF57535">
    <property type="entry name" value="Complement control module/SCR domain"/>
    <property type="match status" value="7"/>
</dbReference>
<feature type="domain" description="Sushi" evidence="9">
    <location>
        <begin position="86"/>
        <end position="143"/>
    </location>
</feature>
<keyword evidence="1 6" id="KW-0768">Sushi</keyword>
<evidence type="ECO:0000256" key="6">
    <source>
        <dbReference type="PROSITE-ProRule" id="PRU00302"/>
    </source>
</evidence>
<evidence type="ECO:0000256" key="4">
    <source>
        <dbReference type="ARBA" id="ARBA00023157"/>
    </source>
</evidence>
<feature type="disulfide bond" evidence="6">
    <location>
        <begin position="176"/>
        <end position="203"/>
    </location>
</feature>
<feature type="domain" description="Sushi" evidence="9">
    <location>
        <begin position="407"/>
        <end position="466"/>
    </location>
</feature>
<feature type="domain" description="Sushi" evidence="9">
    <location>
        <begin position="146"/>
        <end position="205"/>
    </location>
</feature>
<dbReference type="RefSeq" id="XP_029974043.1">
    <property type="nucleotide sequence ID" value="XM_030118183.1"/>
</dbReference>
<feature type="domain" description="Sushi" evidence="9">
    <location>
        <begin position="23"/>
        <end position="85"/>
    </location>
</feature>
<evidence type="ECO:0000259" key="9">
    <source>
        <dbReference type="PROSITE" id="PS50923"/>
    </source>
</evidence>
<dbReference type="PANTHER" id="PTHR19325:SF570">
    <property type="entry name" value="COMPLEMENT COMPONENT 4 BINDING PROTEIN, MEMBRANE"/>
    <property type="match status" value="1"/>
</dbReference>
<dbReference type="InParanoid" id="A0A672J2H7"/>
<gene>
    <name evidence="10" type="primary">LOC115407723</name>
</gene>
<dbReference type="InterPro" id="IPR000436">
    <property type="entry name" value="Sushi_SCR_CCP_dom"/>
</dbReference>
<dbReference type="CDD" id="cd00033">
    <property type="entry name" value="CCP"/>
    <property type="match status" value="6"/>
</dbReference>
<dbReference type="Ensembl" id="ENSSFAT00005049108.1">
    <property type="protein sequence ID" value="ENSSFAP00005047509.1"/>
    <property type="gene ID" value="ENSSFAG00005023106.1"/>
</dbReference>
<dbReference type="AlphaFoldDB" id="A0A672J2H7"/>
<keyword evidence="5" id="KW-0325">Glycoprotein</keyword>
<dbReference type="GeneID" id="115407723"/>
<keyword evidence="4 6" id="KW-1015">Disulfide bond</keyword>
<dbReference type="PANTHER" id="PTHR19325">
    <property type="entry name" value="COMPLEMENT COMPONENT-RELATED SUSHI DOMAIN-CONTAINING"/>
    <property type="match status" value="1"/>
</dbReference>
<accession>A0A672J2H7</accession>
<dbReference type="InterPro" id="IPR035976">
    <property type="entry name" value="Sushi/SCR/CCP_sf"/>
</dbReference>
<protein>
    <submittedName>
        <fullName evidence="10">Complement receptor type 1-like</fullName>
    </submittedName>
</protein>
<proteinExistence type="predicted"/>
<feature type="region of interest" description="Disordered" evidence="7">
    <location>
        <begin position="201"/>
        <end position="240"/>
    </location>
</feature>
<feature type="disulfide bond" evidence="6">
    <location>
        <begin position="56"/>
        <end position="83"/>
    </location>
</feature>
<evidence type="ECO:0000313" key="10">
    <source>
        <dbReference type="Ensembl" id="ENSSFAP00005047509.1"/>
    </source>
</evidence>
<feature type="disulfide bond" evidence="6">
    <location>
        <begin position="260"/>
        <end position="287"/>
    </location>
</feature>
<feature type="domain" description="Sushi" evidence="9">
    <location>
        <begin position="290"/>
        <end position="346"/>
    </location>
</feature>
<evidence type="ECO:0000256" key="5">
    <source>
        <dbReference type="ARBA" id="ARBA00023180"/>
    </source>
</evidence>
<dbReference type="SMART" id="SM00032">
    <property type="entry name" value="CCP"/>
    <property type="match status" value="7"/>
</dbReference>
<evidence type="ECO:0000256" key="7">
    <source>
        <dbReference type="SAM" id="MobiDB-lite"/>
    </source>
</evidence>
<dbReference type="FunFam" id="2.10.70.10:FF:000014">
    <property type="entry name" value="Membrane cofactor protein"/>
    <property type="match status" value="1"/>
</dbReference>
<keyword evidence="11" id="KW-1185">Reference proteome</keyword>